<dbReference type="Gene3D" id="3.40.50.2020">
    <property type="match status" value="1"/>
</dbReference>
<dbReference type="InterPro" id="IPR029057">
    <property type="entry name" value="PRTase-like"/>
</dbReference>
<proteinExistence type="inferred from homology"/>
<dbReference type="EMBL" id="JAEKJA010000001">
    <property type="protein sequence ID" value="MBJ3774083.1"/>
    <property type="molecule type" value="Genomic_DNA"/>
</dbReference>
<dbReference type="PANTHER" id="PTHR47505:SF1">
    <property type="entry name" value="DNA UTILIZATION PROTEIN YHGH"/>
    <property type="match status" value="1"/>
</dbReference>
<dbReference type="Pfam" id="PF00156">
    <property type="entry name" value="Pribosyltran"/>
    <property type="match status" value="1"/>
</dbReference>
<feature type="domain" description="Phosphoribosyltransferase" evidence="2">
    <location>
        <begin position="126"/>
        <end position="265"/>
    </location>
</feature>
<feature type="domain" description="Double zinc ribbon" evidence="3">
    <location>
        <begin position="39"/>
        <end position="85"/>
    </location>
</feature>
<dbReference type="Pfam" id="PF18912">
    <property type="entry name" value="DZR_2"/>
    <property type="match status" value="1"/>
</dbReference>
<evidence type="ECO:0000259" key="2">
    <source>
        <dbReference type="Pfam" id="PF00156"/>
    </source>
</evidence>
<name>A0A934IKP1_9HYPH</name>
<dbReference type="InterPro" id="IPR044005">
    <property type="entry name" value="DZR_2"/>
</dbReference>
<dbReference type="CDD" id="cd06223">
    <property type="entry name" value="PRTases_typeI"/>
    <property type="match status" value="1"/>
</dbReference>
<reference evidence="4" key="1">
    <citation type="submission" date="2020-12" db="EMBL/GenBank/DDBJ databases">
        <title>Bacterial taxonomy.</title>
        <authorList>
            <person name="Pan X."/>
        </authorList>
    </citation>
    <scope>NUCLEOTIDE SEQUENCE</scope>
    <source>
        <strain evidence="4">B2012</strain>
    </source>
</reference>
<dbReference type="InterPro" id="IPR000836">
    <property type="entry name" value="PRTase_dom"/>
</dbReference>
<evidence type="ECO:0000256" key="1">
    <source>
        <dbReference type="ARBA" id="ARBA00008007"/>
    </source>
</evidence>
<accession>A0A934IKP1</accession>
<dbReference type="Proteomes" id="UP000609531">
    <property type="component" value="Unassembled WGS sequence"/>
</dbReference>
<dbReference type="PANTHER" id="PTHR47505">
    <property type="entry name" value="DNA UTILIZATION PROTEIN YHGH"/>
    <property type="match status" value="1"/>
</dbReference>
<sequence length="274" mass="29820">MSQTDPHPTSRPPARPDAPLAWGVILAARAELAQMGRHALDAVVPPVCAVCRRPLSEPRSLCGECWRGLEIITPPICDITGTPLAFDAGPGARSPELRWNHPLYDRARAAVVFGPTSQRLIHELKYHDVPGIADLMARLMAPAIRDLAGEADVMIPVPLHRRRLAVRRFNQSVMIADRLAPLVGLPVDRRAVRRVRHTRHQVGLSRDQRANNLAKAFKVADPGAVKGRRILLVDDVLTTGATVDSLAVTLQAAGAQSVNVAVFARVVGENREPQ</sequence>
<organism evidence="4 5">
    <name type="scientific">Acuticoccus mangrovi</name>
    <dbReference type="NCBI Taxonomy" id="2796142"/>
    <lineage>
        <taxon>Bacteria</taxon>
        <taxon>Pseudomonadati</taxon>
        <taxon>Pseudomonadota</taxon>
        <taxon>Alphaproteobacteria</taxon>
        <taxon>Hyphomicrobiales</taxon>
        <taxon>Amorphaceae</taxon>
        <taxon>Acuticoccus</taxon>
    </lineage>
</organism>
<keyword evidence="5" id="KW-1185">Reference proteome</keyword>
<comment type="similarity">
    <text evidence="1">Belongs to the ComF/GntX family.</text>
</comment>
<protein>
    <submittedName>
        <fullName evidence="4">ComF family protein</fullName>
    </submittedName>
</protein>
<dbReference type="InterPro" id="IPR051910">
    <property type="entry name" value="ComF/GntX_DNA_util-trans"/>
</dbReference>
<dbReference type="SUPFAM" id="SSF53271">
    <property type="entry name" value="PRTase-like"/>
    <property type="match status" value="1"/>
</dbReference>
<evidence type="ECO:0000259" key="3">
    <source>
        <dbReference type="Pfam" id="PF18912"/>
    </source>
</evidence>
<evidence type="ECO:0000313" key="5">
    <source>
        <dbReference type="Proteomes" id="UP000609531"/>
    </source>
</evidence>
<dbReference type="AlphaFoldDB" id="A0A934IKP1"/>
<dbReference type="RefSeq" id="WP_198879988.1">
    <property type="nucleotide sequence ID" value="NZ_JAEKJA010000001.1"/>
</dbReference>
<evidence type="ECO:0000313" key="4">
    <source>
        <dbReference type="EMBL" id="MBJ3774083.1"/>
    </source>
</evidence>
<gene>
    <name evidence="4" type="ORF">JCR33_00175</name>
</gene>
<comment type="caution">
    <text evidence="4">The sequence shown here is derived from an EMBL/GenBank/DDBJ whole genome shotgun (WGS) entry which is preliminary data.</text>
</comment>